<feature type="region of interest" description="Disordered" evidence="3">
    <location>
        <begin position="305"/>
        <end position="327"/>
    </location>
</feature>
<feature type="domain" description="Coiled-coil" evidence="4">
    <location>
        <begin position="6"/>
        <end position="118"/>
    </location>
</feature>
<evidence type="ECO:0000313" key="5">
    <source>
        <dbReference type="EnsemblMetazoa" id="XP_014243094.1"/>
    </source>
</evidence>
<organism evidence="5 6">
    <name type="scientific">Cimex lectularius</name>
    <name type="common">Bed bug</name>
    <name type="synonym">Acanthia lectularia</name>
    <dbReference type="NCBI Taxonomy" id="79782"/>
    <lineage>
        <taxon>Eukaryota</taxon>
        <taxon>Metazoa</taxon>
        <taxon>Ecdysozoa</taxon>
        <taxon>Arthropoda</taxon>
        <taxon>Hexapoda</taxon>
        <taxon>Insecta</taxon>
        <taxon>Pterygota</taxon>
        <taxon>Neoptera</taxon>
        <taxon>Paraneoptera</taxon>
        <taxon>Hemiptera</taxon>
        <taxon>Heteroptera</taxon>
        <taxon>Panheteroptera</taxon>
        <taxon>Cimicomorpha</taxon>
        <taxon>Cimicidae</taxon>
        <taxon>Cimex</taxon>
    </lineage>
</organism>
<evidence type="ECO:0000313" key="6">
    <source>
        <dbReference type="Proteomes" id="UP000494040"/>
    </source>
</evidence>
<dbReference type="InterPro" id="IPR029311">
    <property type="entry name" value="CCDC50_N"/>
</dbReference>
<dbReference type="OrthoDB" id="9994767at2759"/>
<name>A0A8I6RE45_CIMLE</name>
<accession>A0A8I6RE45</accession>
<dbReference type="KEGG" id="clec:106663067"/>
<dbReference type="PANTHER" id="PTHR22115:SF4">
    <property type="entry name" value="COILED-COIL DOMAIN-CONTAINING PROTEIN"/>
    <property type="match status" value="1"/>
</dbReference>
<dbReference type="AlphaFoldDB" id="A0A8I6RE45"/>
<dbReference type="Pfam" id="PF15295">
    <property type="entry name" value="CCDC50_N"/>
    <property type="match status" value="1"/>
</dbReference>
<sequence>MTEQKGVNEVCREWSVREDNALAYQLQQLEVERHYSGNKSRNAIVRQDCRIARHAQRLAHEEAQELLRRKALREQHDAEVARAIAERLEREECEKLRRLEVEDQRIAKQIQDREKKKIGDFNSIGLPLPSDPGLPGHLLHHSPHRAPHCPSPGVCRSLPNDDIDQPPWPAPPQDIDRLEQEKLDEELAKRLQLEEETSTHLDRDRLLAIEVQDTELAKMLHQKEKARAKKIREKARNKAALKKQMEEEANSGAVSHNLNHMPNIAMAIDPTYVSPEKHQKHHAGFVTSQPPPHFLLHPDILNLDEEEAPPYMPVQGQKRSAEKKKKK</sequence>
<evidence type="ECO:0000256" key="2">
    <source>
        <dbReference type="SAM" id="Coils"/>
    </source>
</evidence>
<protein>
    <recommendedName>
        <fullName evidence="4">Coiled-coil domain-containing protein</fullName>
    </recommendedName>
</protein>
<feature type="coiled-coil region" evidence="2">
    <location>
        <begin position="175"/>
        <end position="251"/>
    </location>
</feature>
<evidence type="ECO:0000256" key="1">
    <source>
        <dbReference type="ARBA" id="ARBA00023054"/>
    </source>
</evidence>
<evidence type="ECO:0000259" key="4">
    <source>
        <dbReference type="Pfam" id="PF15295"/>
    </source>
</evidence>
<dbReference type="GeneID" id="106663067"/>
<dbReference type="Proteomes" id="UP000494040">
    <property type="component" value="Unassembled WGS sequence"/>
</dbReference>
<dbReference type="InterPro" id="IPR039303">
    <property type="entry name" value="CCDC50"/>
</dbReference>
<dbReference type="EnsemblMetazoa" id="XM_014387608.2">
    <property type="protein sequence ID" value="XP_014243094.1"/>
    <property type="gene ID" value="LOC106663067"/>
</dbReference>
<reference evidence="5" key="1">
    <citation type="submission" date="2022-01" db="UniProtKB">
        <authorList>
            <consortium name="EnsemblMetazoa"/>
        </authorList>
    </citation>
    <scope>IDENTIFICATION</scope>
</reference>
<dbReference type="RefSeq" id="XP_014243094.1">
    <property type="nucleotide sequence ID" value="XM_014387608.2"/>
</dbReference>
<dbReference type="PANTHER" id="PTHR22115">
    <property type="entry name" value="C3ORF6 PROTEIN-RELATED"/>
    <property type="match status" value="1"/>
</dbReference>
<evidence type="ECO:0000256" key="3">
    <source>
        <dbReference type="SAM" id="MobiDB-lite"/>
    </source>
</evidence>
<proteinExistence type="predicted"/>
<keyword evidence="6" id="KW-1185">Reference proteome</keyword>
<dbReference type="OMA" id="KEHYTGN"/>
<keyword evidence="1 2" id="KW-0175">Coiled coil</keyword>